<feature type="region of interest" description="Disordered" evidence="3">
    <location>
        <begin position="187"/>
        <end position="206"/>
    </location>
</feature>
<dbReference type="Proteomes" id="UP000069205">
    <property type="component" value="Chromosome"/>
</dbReference>
<accession>A0A0K2GJ10</accession>
<dbReference type="KEGG" id="nmv:NITMOv2_4559"/>
<dbReference type="Gene3D" id="3.60.21.10">
    <property type="match status" value="1"/>
</dbReference>
<evidence type="ECO:0000256" key="1">
    <source>
        <dbReference type="ARBA" id="ARBA00008950"/>
    </source>
</evidence>
<dbReference type="EC" id="3.1.4.-" evidence="2"/>
<dbReference type="InterPro" id="IPR029052">
    <property type="entry name" value="Metallo-depent_PP-like"/>
</dbReference>
<protein>
    <recommendedName>
        <fullName evidence="2">Phosphoesterase</fullName>
        <ecNumber evidence="2">3.1.4.-</ecNumber>
    </recommendedName>
</protein>
<dbReference type="RefSeq" id="WP_053381707.1">
    <property type="nucleotide sequence ID" value="NZ_CP011801.1"/>
</dbReference>
<feature type="compositionally biased region" description="Basic residues" evidence="3">
    <location>
        <begin position="197"/>
        <end position="206"/>
    </location>
</feature>
<dbReference type="GO" id="GO:0046872">
    <property type="term" value="F:metal ion binding"/>
    <property type="evidence" value="ECO:0007669"/>
    <property type="project" value="UniProtKB-KW"/>
</dbReference>
<dbReference type="AlphaFoldDB" id="A0A0K2GJ10"/>
<evidence type="ECO:0000313" key="5">
    <source>
        <dbReference type="EMBL" id="ALA60933.1"/>
    </source>
</evidence>
<gene>
    <name evidence="5" type="ORF">NITMOv2_4559</name>
</gene>
<evidence type="ECO:0000313" key="6">
    <source>
        <dbReference type="Proteomes" id="UP000069205"/>
    </source>
</evidence>
<evidence type="ECO:0000256" key="2">
    <source>
        <dbReference type="RuleBase" id="RU362039"/>
    </source>
</evidence>
<dbReference type="InterPro" id="IPR000979">
    <property type="entry name" value="Phosphodiesterase_MJ0936/Vps29"/>
</dbReference>
<dbReference type="PATRIC" id="fig|42253.5.peg.4497"/>
<dbReference type="SUPFAM" id="SSF56300">
    <property type="entry name" value="Metallo-dependent phosphatases"/>
    <property type="match status" value="1"/>
</dbReference>
<dbReference type="InterPro" id="IPR024654">
    <property type="entry name" value="Calcineurin-like_PHP_lpxH"/>
</dbReference>
<evidence type="ECO:0000256" key="3">
    <source>
        <dbReference type="SAM" id="MobiDB-lite"/>
    </source>
</evidence>
<feature type="domain" description="Calcineurin-like phosphoesterase" evidence="4">
    <location>
        <begin position="8"/>
        <end position="150"/>
    </location>
</feature>
<dbReference type="NCBIfam" id="TIGR00040">
    <property type="entry name" value="yfcE"/>
    <property type="match status" value="1"/>
</dbReference>
<organism evidence="5 6">
    <name type="scientific">Nitrospira moscoviensis</name>
    <dbReference type="NCBI Taxonomy" id="42253"/>
    <lineage>
        <taxon>Bacteria</taxon>
        <taxon>Pseudomonadati</taxon>
        <taxon>Nitrospirota</taxon>
        <taxon>Nitrospiria</taxon>
        <taxon>Nitrospirales</taxon>
        <taxon>Nitrospiraceae</taxon>
        <taxon>Nitrospira</taxon>
    </lineage>
</organism>
<dbReference type="STRING" id="42253.NITMOv2_4559"/>
<proteinExistence type="inferred from homology"/>
<evidence type="ECO:0000259" key="4">
    <source>
        <dbReference type="Pfam" id="PF12850"/>
    </source>
</evidence>
<name>A0A0K2GJ10_NITMO</name>
<comment type="cofactor">
    <cofactor evidence="2">
        <name>a divalent metal cation</name>
        <dbReference type="ChEBI" id="CHEBI:60240"/>
    </cofactor>
</comment>
<dbReference type="Pfam" id="PF12850">
    <property type="entry name" value="Metallophos_2"/>
    <property type="match status" value="1"/>
</dbReference>
<keyword evidence="2" id="KW-0479">Metal-binding</keyword>
<comment type="similarity">
    <text evidence="1 2">Belongs to the metallophosphoesterase superfamily. YfcE family.</text>
</comment>
<dbReference type="GO" id="GO:0016787">
    <property type="term" value="F:hydrolase activity"/>
    <property type="evidence" value="ECO:0007669"/>
    <property type="project" value="UniProtKB-UniRule"/>
</dbReference>
<keyword evidence="6" id="KW-1185">Reference proteome</keyword>
<reference evidence="5 6" key="1">
    <citation type="journal article" date="2015" name="Proc. Natl. Acad. Sci. U.S.A.">
        <title>Expanded metabolic versatility of ubiquitous nitrite-oxidizing bacteria from the genus Nitrospira.</title>
        <authorList>
            <person name="Koch H."/>
            <person name="Lucker S."/>
            <person name="Albertsen M."/>
            <person name="Kitzinger K."/>
            <person name="Herbold C."/>
            <person name="Spieck E."/>
            <person name="Nielsen P.H."/>
            <person name="Wagner M."/>
            <person name="Daims H."/>
        </authorList>
    </citation>
    <scope>NUCLEOTIDE SEQUENCE [LARGE SCALE GENOMIC DNA]</scope>
    <source>
        <strain evidence="5 6">NSP M-1</strain>
    </source>
</reference>
<sequence length="206" mass="22863">MKRDRAIRIGVIADTHGLYDPAVEAHFAGVREILHAGDIGDPLVLRRLRKIAPVVAVSGNVDDYEQSGFPRQRLLRRGGVPIAVRHVLYEKGQMTKDARAWLDRARPAVCVFGHSHRPTIERYGGTLLFNPGSAGPRRFSLPRGIGLLTILHGGVTPRLISLPDRSGAEGLRSEGYFWRNRSRSGTVKVTKDSKSSSRIKQRRDNS</sequence>
<dbReference type="EMBL" id="CP011801">
    <property type="protein sequence ID" value="ALA60933.1"/>
    <property type="molecule type" value="Genomic_DNA"/>
</dbReference>